<dbReference type="Proteomes" id="UP000184096">
    <property type="component" value="Chromosome I"/>
</dbReference>
<sequence>MLTEAKEERSTSEGQDRKRQSVRDHVKAKARGDLIITHKAAILDPAARERFEHLLAACEKDADEIACEGGEEASTEASGTEYSSVAYEVGYIRAYMEALPMLMATALARCDALEIAA</sequence>
<gene>
    <name evidence="2" type="ORF">SAMN05444170_5698</name>
</gene>
<feature type="region of interest" description="Disordered" evidence="1">
    <location>
        <begin position="1"/>
        <end position="25"/>
    </location>
</feature>
<evidence type="ECO:0000313" key="3">
    <source>
        <dbReference type="Proteomes" id="UP000184096"/>
    </source>
</evidence>
<dbReference type="EMBL" id="LT670849">
    <property type="protein sequence ID" value="SHN83890.1"/>
    <property type="molecule type" value="Genomic_DNA"/>
</dbReference>
<name>A0A1M7ULR5_9BRAD</name>
<proteinExistence type="predicted"/>
<organism evidence="2 3">
    <name type="scientific">Bradyrhizobium erythrophlei</name>
    <dbReference type="NCBI Taxonomy" id="1437360"/>
    <lineage>
        <taxon>Bacteria</taxon>
        <taxon>Pseudomonadati</taxon>
        <taxon>Pseudomonadota</taxon>
        <taxon>Alphaproteobacteria</taxon>
        <taxon>Hyphomicrobiales</taxon>
        <taxon>Nitrobacteraceae</taxon>
        <taxon>Bradyrhizobium</taxon>
    </lineage>
</organism>
<evidence type="ECO:0000313" key="2">
    <source>
        <dbReference type="EMBL" id="SHN83890.1"/>
    </source>
</evidence>
<keyword evidence="3" id="KW-1185">Reference proteome</keyword>
<dbReference type="RefSeq" id="WP_072822983.1">
    <property type="nucleotide sequence ID" value="NZ_LT670849.1"/>
</dbReference>
<evidence type="ECO:0000256" key="1">
    <source>
        <dbReference type="SAM" id="MobiDB-lite"/>
    </source>
</evidence>
<dbReference type="AlphaFoldDB" id="A0A1M7ULR5"/>
<accession>A0A1M7ULR5</accession>
<protein>
    <submittedName>
        <fullName evidence="2">Uncharacterized protein</fullName>
    </submittedName>
</protein>
<reference evidence="3" key="1">
    <citation type="submission" date="2016-11" db="EMBL/GenBank/DDBJ databases">
        <authorList>
            <person name="Varghese N."/>
            <person name="Submissions S."/>
        </authorList>
    </citation>
    <scope>NUCLEOTIDE SEQUENCE [LARGE SCALE GENOMIC DNA]</scope>
    <source>
        <strain evidence="3">GAS401</strain>
    </source>
</reference>